<keyword evidence="2" id="KW-1185">Reference proteome</keyword>
<reference evidence="1 2" key="1">
    <citation type="submission" date="2020-08" db="EMBL/GenBank/DDBJ databases">
        <title>Streptomyces sp. PSKA01 genome sequencing and assembly.</title>
        <authorList>
            <person name="Mandal S."/>
            <person name="Maiti P.K."/>
            <person name="Das P."/>
        </authorList>
    </citation>
    <scope>NUCLEOTIDE SEQUENCE [LARGE SCALE GENOMIC DNA]</scope>
    <source>
        <strain evidence="1 2">PSKA01</strain>
    </source>
</reference>
<evidence type="ECO:0000313" key="1">
    <source>
        <dbReference type="EMBL" id="MBC2907689.1"/>
    </source>
</evidence>
<dbReference type="EMBL" id="JACMSF010000087">
    <property type="protein sequence ID" value="MBC2907689.1"/>
    <property type="molecule type" value="Genomic_DNA"/>
</dbReference>
<dbReference type="AlphaFoldDB" id="A0A7X1MDN3"/>
<accession>A0A7X1MDN3</accession>
<evidence type="ECO:0000313" key="2">
    <source>
        <dbReference type="Proteomes" id="UP000584670"/>
    </source>
</evidence>
<organism evidence="1 2">
    <name type="scientific">Streptomyces cupreus</name>
    <dbReference type="NCBI Taxonomy" id="2759956"/>
    <lineage>
        <taxon>Bacteria</taxon>
        <taxon>Bacillati</taxon>
        <taxon>Actinomycetota</taxon>
        <taxon>Actinomycetes</taxon>
        <taxon>Kitasatosporales</taxon>
        <taxon>Streptomycetaceae</taxon>
        <taxon>Streptomyces</taxon>
    </lineage>
</organism>
<name>A0A7X1MDN3_9ACTN</name>
<sequence length="54" mass="5186">MTAVDDGNGGGHQVSAAVAVRVSGVVEGAAEEVDGISLEAESDVGVDQGFGVVA</sequence>
<proteinExistence type="predicted"/>
<dbReference type="RefSeq" id="WP_186287634.1">
    <property type="nucleotide sequence ID" value="NZ_JACMSF010000087.1"/>
</dbReference>
<protein>
    <submittedName>
        <fullName evidence="1">Uncharacterized protein</fullName>
    </submittedName>
</protein>
<dbReference type="Proteomes" id="UP000584670">
    <property type="component" value="Unassembled WGS sequence"/>
</dbReference>
<comment type="caution">
    <text evidence="1">The sequence shown here is derived from an EMBL/GenBank/DDBJ whole genome shotgun (WGS) entry which is preliminary data.</text>
</comment>
<gene>
    <name evidence="1" type="ORF">H4N64_40520</name>
</gene>